<feature type="compositionally biased region" description="Polar residues" evidence="1">
    <location>
        <begin position="89"/>
        <end position="100"/>
    </location>
</feature>
<feature type="chain" id="PRO_5045268383" evidence="2">
    <location>
        <begin position="23"/>
        <end position="108"/>
    </location>
</feature>
<evidence type="ECO:0000313" key="3">
    <source>
        <dbReference type="EMBL" id="UZP74227.1"/>
    </source>
</evidence>
<accession>A0ABY6Q6D3</accession>
<name>A0ABY6Q6D3_9GAMM</name>
<evidence type="ECO:0000256" key="2">
    <source>
        <dbReference type="SAM" id="SignalP"/>
    </source>
</evidence>
<dbReference type="Proteomes" id="UP001317963">
    <property type="component" value="Chromosome"/>
</dbReference>
<feature type="signal peptide" evidence="2">
    <location>
        <begin position="1"/>
        <end position="22"/>
    </location>
</feature>
<evidence type="ECO:0000256" key="1">
    <source>
        <dbReference type="SAM" id="MobiDB-lite"/>
    </source>
</evidence>
<reference evidence="3 4" key="1">
    <citation type="submission" date="2019-02" db="EMBL/GenBank/DDBJ databases">
        <title>Halieaceae_genomes.</title>
        <authorList>
            <person name="Li S.-H."/>
        </authorList>
    </citation>
    <scope>NUCLEOTIDE SEQUENCE [LARGE SCALE GENOMIC DNA]</scope>
    <source>
        <strain evidence="3 4">JH123</strain>
    </source>
</reference>
<protein>
    <submittedName>
        <fullName evidence="3">Uncharacterized protein</fullName>
    </submittedName>
</protein>
<evidence type="ECO:0000313" key="4">
    <source>
        <dbReference type="Proteomes" id="UP001317963"/>
    </source>
</evidence>
<keyword evidence="2" id="KW-0732">Signal</keyword>
<sequence>MKNVITVAAAVATLALSNVTFAGQPVGAAMVSTKVVPQTAATVTQTAGTELAASQIKSFQWGSTPVRTQVTAERVVKAKSLAVKPSVITWPSTTGGTTMPSRRDKKDK</sequence>
<gene>
    <name evidence="3" type="ORF">E0F26_05485</name>
</gene>
<feature type="region of interest" description="Disordered" evidence="1">
    <location>
        <begin position="89"/>
        <end position="108"/>
    </location>
</feature>
<proteinExistence type="predicted"/>
<organism evidence="3 4">
    <name type="scientific">Candidatus Paraluminiphilus aquimaris</name>
    <dbReference type="NCBI Taxonomy" id="2518994"/>
    <lineage>
        <taxon>Bacteria</taxon>
        <taxon>Pseudomonadati</taxon>
        <taxon>Pseudomonadota</taxon>
        <taxon>Gammaproteobacteria</taxon>
        <taxon>Cellvibrionales</taxon>
        <taxon>Halieaceae</taxon>
        <taxon>Candidatus Paraluminiphilus</taxon>
    </lineage>
</organism>
<dbReference type="EMBL" id="CP036501">
    <property type="protein sequence ID" value="UZP74227.1"/>
    <property type="molecule type" value="Genomic_DNA"/>
</dbReference>
<keyword evidence="4" id="KW-1185">Reference proteome</keyword>
<dbReference type="RefSeq" id="WP_279243040.1">
    <property type="nucleotide sequence ID" value="NZ_CP036501.1"/>
</dbReference>